<dbReference type="OrthoDB" id="9810850at2"/>
<dbReference type="InterPro" id="IPR035973">
    <property type="entry name" value="Cyt_c_oxidase_su3-like_sf"/>
</dbReference>
<evidence type="ECO:0000256" key="6">
    <source>
        <dbReference type="ARBA" id="ARBA00023136"/>
    </source>
</evidence>
<evidence type="ECO:0000256" key="5">
    <source>
        <dbReference type="ARBA" id="ARBA00022989"/>
    </source>
</evidence>
<gene>
    <name evidence="10" type="ORF">AWW68_04260</name>
</gene>
<evidence type="ECO:0000313" key="11">
    <source>
        <dbReference type="Proteomes" id="UP000075606"/>
    </source>
</evidence>
<dbReference type="GO" id="GO:0004129">
    <property type="term" value="F:cytochrome-c oxidase activity"/>
    <property type="evidence" value="ECO:0007669"/>
    <property type="project" value="InterPro"/>
</dbReference>
<evidence type="ECO:0000256" key="2">
    <source>
        <dbReference type="ARBA" id="ARBA00010581"/>
    </source>
</evidence>
<dbReference type="RefSeq" id="WP_068216945.1">
    <property type="nucleotide sequence ID" value="NZ_CP139724.1"/>
</dbReference>
<evidence type="ECO:0000259" key="9">
    <source>
        <dbReference type="PROSITE" id="PS50253"/>
    </source>
</evidence>
<evidence type="ECO:0000256" key="7">
    <source>
        <dbReference type="RuleBase" id="RU003376"/>
    </source>
</evidence>
<evidence type="ECO:0000256" key="4">
    <source>
        <dbReference type="ARBA" id="ARBA00022692"/>
    </source>
</evidence>
<dbReference type="InterPro" id="IPR013833">
    <property type="entry name" value="Cyt_c_oxidase_su3_a-hlx"/>
</dbReference>
<evidence type="ECO:0000256" key="1">
    <source>
        <dbReference type="ARBA" id="ARBA00004651"/>
    </source>
</evidence>
<feature type="transmembrane region" description="Helical" evidence="8">
    <location>
        <begin position="185"/>
        <end position="206"/>
    </location>
</feature>
<feature type="transmembrane region" description="Helical" evidence="8">
    <location>
        <begin position="26"/>
        <end position="46"/>
    </location>
</feature>
<dbReference type="GO" id="GO:0019646">
    <property type="term" value="P:aerobic electron transport chain"/>
    <property type="evidence" value="ECO:0007669"/>
    <property type="project" value="InterPro"/>
</dbReference>
<dbReference type="PANTHER" id="PTHR11403">
    <property type="entry name" value="CYTOCHROME C OXIDASE SUBUNIT III"/>
    <property type="match status" value="1"/>
</dbReference>
<evidence type="ECO:0000313" key="10">
    <source>
        <dbReference type="EMBL" id="KYG77989.1"/>
    </source>
</evidence>
<dbReference type="Gene3D" id="1.20.120.80">
    <property type="entry name" value="Cytochrome c oxidase, subunit III, four-helix bundle"/>
    <property type="match status" value="1"/>
</dbReference>
<feature type="transmembrane region" description="Helical" evidence="8">
    <location>
        <begin position="66"/>
        <end position="88"/>
    </location>
</feature>
<evidence type="ECO:0000256" key="8">
    <source>
        <dbReference type="SAM" id="Phobius"/>
    </source>
</evidence>
<dbReference type="GO" id="GO:0005886">
    <property type="term" value="C:plasma membrane"/>
    <property type="evidence" value="ECO:0007669"/>
    <property type="project" value="UniProtKB-SubCell"/>
</dbReference>
<dbReference type="InterPro" id="IPR000298">
    <property type="entry name" value="Cyt_c_oxidase-like_su3"/>
</dbReference>
<organism evidence="10 11">
    <name type="scientific">Roseivirga spongicola</name>
    <dbReference type="NCBI Taxonomy" id="333140"/>
    <lineage>
        <taxon>Bacteria</taxon>
        <taxon>Pseudomonadati</taxon>
        <taxon>Bacteroidota</taxon>
        <taxon>Cytophagia</taxon>
        <taxon>Cytophagales</taxon>
        <taxon>Roseivirgaceae</taxon>
        <taxon>Roseivirga</taxon>
    </lineage>
</organism>
<dbReference type="AlphaFoldDB" id="A0A150XH04"/>
<dbReference type="SUPFAM" id="SSF81452">
    <property type="entry name" value="Cytochrome c oxidase subunit III-like"/>
    <property type="match status" value="1"/>
</dbReference>
<dbReference type="EMBL" id="LRPC01000001">
    <property type="protein sequence ID" value="KYG77989.1"/>
    <property type="molecule type" value="Genomic_DNA"/>
</dbReference>
<keyword evidence="3" id="KW-1003">Cell membrane</keyword>
<dbReference type="Pfam" id="PF00510">
    <property type="entry name" value="COX3"/>
    <property type="match status" value="1"/>
</dbReference>
<comment type="caution">
    <text evidence="10">The sequence shown here is derived from an EMBL/GenBank/DDBJ whole genome shotgun (WGS) entry which is preliminary data.</text>
</comment>
<feature type="domain" description="Heme-copper oxidase subunit III family profile" evidence="9">
    <location>
        <begin position="32"/>
        <end position="208"/>
    </location>
</feature>
<sequence>MKRQKERPDLRKEAFNKMEQMHPHEVLVYVGMIGSAVIFLFTIVAFTLSQPLQAEFLKMEFPKSFIISTFVLLLSSYSVTRVMPAYLADDLESIKKWLGITFLLGLVFACFQITGWKELQASNILFTGERSGAYLYVISGLHVIHMAGMMIFLLYLLLEAHSTSKDVVKHLLYSTNPYQKVKFKLLSNCWHFVDAAWVVIFFYFLFSF</sequence>
<reference evidence="10 11" key="1">
    <citation type="submission" date="2016-01" db="EMBL/GenBank/DDBJ databases">
        <title>Genome sequencing of Roseivirga spongicola UST030701-084.</title>
        <authorList>
            <person name="Selvaratnam C."/>
            <person name="Thevarajoo S."/>
            <person name="Goh K.M."/>
            <person name="Ee R."/>
            <person name="Chan K.-G."/>
            <person name="Chong C.S."/>
        </authorList>
    </citation>
    <scope>NUCLEOTIDE SEQUENCE [LARGE SCALE GENOMIC DNA]</scope>
    <source>
        <strain evidence="10 11">UST030701-084</strain>
    </source>
</reference>
<comment type="subcellular location">
    <subcellularLocation>
        <location evidence="1 7">Cell membrane</location>
        <topology evidence="1 7">Multi-pass membrane protein</topology>
    </subcellularLocation>
</comment>
<evidence type="ECO:0000256" key="3">
    <source>
        <dbReference type="ARBA" id="ARBA00022475"/>
    </source>
</evidence>
<dbReference type="PROSITE" id="PS50253">
    <property type="entry name" value="COX3"/>
    <property type="match status" value="1"/>
</dbReference>
<keyword evidence="5 8" id="KW-1133">Transmembrane helix</keyword>
<feature type="transmembrane region" description="Helical" evidence="8">
    <location>
        <begin position="97"/>
        <end position="114"/>
    </location>
</feature>
<keyword evidence="11" id="KW-1185">Reference proteome</keyword>
<accession>A0A150XH04</accession>
<proteinExistence type="inferred from homology"/>
<feature type="transmembrane region" description="Helical" evidence="8">
    <location>
        <begin position="134"/>
        <end position="158"/>
    </location>
</feature>
<protein>
    <recommendedName>
        <fullName evidence="9">Heme-copper oxidase subunit III family profile domain-containing protein</fullName>
    </recommendedName>
</protein>
<name>A0A150XH04_9BACT</name>
<dbReference type="STRING" id="333140.AWW68_04260"/>
<comment type="similarity">
    <text evidence="2 7">Belongs to the cytochrome c oxidase subunit 3 family.</text>
</comment>
<keyword evidence="6 8" id="KW-0472">Membrane</keyword>
<dbReference type="Proteomes" id="UP000075606">
    <property type="component" value="Unassembled WGS sequence"/>
</dbReference>
<dbReference type="InterPro" id="IPR024791">
    <property type="entry name" value="Cyt_c/ubiquinol_Oxase_su3"/>
</dbReference>
<dbReference type="PANTHER" id="PTHR11403:SF2">
    <property type="entry name" value="CYTOCHROME BO(3) UBIQUINOL OXIDASE SUBUNIT 3"/>
    <property type="match status" value="1"/>
</dbReference>
<keyword evidence="4 7" id="KW-0812">Transmembrane</keyword>